<organism evidence="1">
    <name type="scientific">uncultured marine virus</name>
    <dbReference type="NCBI Taxonomy" id="186617"/>
    <lineage>
        <taxon>Viruses</taxon>
        <taxon>environmental samples</taxon>
    </lineage>
</organism>
<proteinExistence type="predicted"/>
<protein>
    <submittedName>
        <fullName evidence="1">Uncharacterized protein</fullName>
    </submittedName>
</protein>
<dbReference type="EMBL" id="KR029601">
    <property type="protein sequence ID" value="AKH48025.1"/>
    <property type="molecule type" value="Genomic_DNA"/>
</dbReference>
<reference evidence="1" key="2">
    <citation type="submission" date="2015-03" db="EMBL/GenBank/DDBJ databases">
        <authorList>
            <person name="Chow C.-E.T."/>
            <person name="Winget D.M."/>
            <person name="White R.A.III."/>
            <person name="Hallam S.J."/>
            <person name="Suttle C.A."/>
        </authorList>
    </citation>
    <scope>NUCLEOTIDE SEQUENCE</scope>
    <source>
        <strain evidence="1">Oxic1_6</strain>
    </source>
</reference>
<accession>A0A0F7L7V7</accession>
<evidence type="ECO:0000313" key="1">
    <source>
        <dbReference type="EMBL" id="AKH48025.1"/>
    </source>
</evidence>
<sequence length="250" mass="26626">MEVECCISTLSAASTPKTFASRPMPLISGPCAPSWAALSCALLSLSRNSAPTAFGSSSVPPACFSSHLRSAHIVDSSTPNCSASKTAAPFARDSPSVLASATATAFRRAIRCSVVVDPLATCVHLPCSRLIKRRTTPLAEGRALRPPQSLRRESPPRCVRATRADMSPCHASRCRWSWGRASSQGVGRALPPIGLGRGSLRTMRPACRGLTRRPCRGRASLSIRSALRLSLLARRLRPLQGYGQQPLDIG</sequence>
<reference evidence="1" key="1">
    <citation type="journal article" date="2015" name="Front. Microbiol.">
        <title>Combining genomic sequencing methods to explore viral diversity and reveal potential virus-host interactions.</title>
        <authorList>
            <person name="Chow C.E."/>
            <person name="Winget D.M."/>
            <person name="White R.A.III."/>
            <person name="Hallam S.J."/>
            <person name="Suttle C.A."/>
        </authorList>
    </citation>
    <scope>NUCLEOTIDE SEQUENCE</scope>
    <source>
        <strain evidence="1">Oxic1_6</strain>
    </source>
</reference>
<name>A0A0F7L7V7_9VIRU</name>